<proteinExistence type="predicted"/>
<name>A0A9P5TM98_GYMJU</name>
<keyword evidence="2" id="KW-0472">Membrane</keyword>
<reference evidence="3" key="1">
    <citation type="submission" date="2020-11" db="EMBL/GenBank/DDBJ databases">
        <authorList>
            <consortium name="DOE Joint Genome Institute"/>
            <person name="Ahrendt S."/>
            <person name="Riley R."/>
            <person name="Andreopoulos W."/>
            <person name="LaButti K."/>
            <person name="Pangilinan J."/>
            <person name="Ruiz-duenas F.J."/>
            <person name="Barrasa J.M."/>
            <person name="Sanchez-Garcia M."/>
            <person name="Camarero S."/>
            <person name="Miyauchi S."/>
            <person name="Serrano A."/>
            <person name="Linde D."/>
            <person name="Babiker R."/>
            <person name="Drula E."/>
            <person name="Ayuso-Fernandez I."/>
            <person name="Pacheco R."/>
            <person name="Padilla G."/>
            <person name="Ferreira P."/>
            <person name="Barriuso J."/>
            <person name="Kellner H."/>
            <person name="Castanera R."/>
            <person name="Alfaro M."/>
            <person name="Ramirez L."/>
            <person name="Pisabarro A.G."/>
            <person name="Kuo A."/>
            <person name="Tritt A."/>
            <person name="Lipzen A."/>
            <person name="He G."/>
            <person name="Yan M."/>
            <person name="Ng V."/>
            <person name="Cullen D."/>
            <person name="Martin F."/>
            <person name="Rosso M.-N."/>
            <person name="Henrissat B."/>
            <person name="Hibbett D."/>
            <person name="Martinez A.T."/>
            <person name="Grigoriev I.V."/>
        </authorList>
    </citation>
    <scope>NUCLEOTIDE SEQUENCE</scope>
    <source>
        <strain evidence="3">AH 44721</strain>
    </source>
</reference>
<dbReference type="Proteomes" id="UP000724874">
    <property type="component" value="Unassembled WGS sequence"/>
</dbReference>
<evidence type="ECO:0000256" key="2">
    <source>
        <dbReference type="SAM" id="Phobius"/>
    </source>
</evidence>
<keyword evidence="2" id="KW-1133">Transmembrane helix</keyword>
<protein>
    <submittedName>
        <fullName evidence="3">Uncharacterized protein</fullName>
    </submittedName>
</protein>
<dbReference type="EMBL" id="JADNYJ010000067">
    <property type="protein sequence ID" value="KAF8893209.1"/>
    <property type="molecule type" value="Genomic_DNA"/>
</dbReference>
<dbReference type="AlphaFoldDB" id="A0A9P5TM98"/>
<gene>
    <name evidence="3" type="ORF">CPB84DRAFT_1323182</name>
</gene>
<evidence type="ECO:0000256" key="1">
    <source>
        <dbReference type="SAM" id="MobiDB-lite"/>
    </source>
</evidence>
<accession>A0A9P5TM98</accession>
<feature type="region of interest" description="Disordered" evidence="1">
    <location>
        <begin position="1"/>
        <end position="34"/>
    </location>
</feature>
<keyword evidence="4" id="KW-1185">Reference proteome</keyword>
<feature type="compositionally biased region" description="Low complexity" evidence="1">
    <location>
        <begin position="1"/>
        <end position="26"/>
    </location>
</feature>
<keyword evidence="2" id="KW-0812">Transmembrane</keyword>
<feature type="transmembrane region" description="Helical" evidence="2">
    <location>
        <begin position="38"/>
        <end position="57"/>
    </location>
</feature>
<evidence type="ECO:0000313" key="3">
    <source>
        <dbReference type="EMBL" id="KAF8893209.1"/>
    </source>
</evidence>
<organism evidence="3 4">
    <name type="scientific">Gymnopilus junonius</name>
    <name type="common">Spectacular rustgill mushroom</name>
    <name type="synonym">Gymnopilus spectabilis subsp. junonius</name>
    <dbReference type="NCBI Taxonomy" id="109634"/>
    <lineage>
        <taxon>Eukaryota</taxon>
        <taxon>Fungi</taxon>
        <taxon>Dikarya</taxon>
        <taxon>Basidiomycota</taxon>
        <taxon>Agaricomycotina</taxon>
        <taxon>Agaricomycetes</taxon>
        <taxon>Agaricomycetidae</taxon>
        <taxon>Agaricales</taxon>
        <taxon>Agaricineae</taxon>
        <taxon>Hymenogastraceae</taxon>
        <taxon>Gymnopilus</taxon>
    </lineage>
</organism>
<evidence type="ECO:0000313" key="4">
    <source>
        <dbReference type="Proteomes" id="UP000724874"/>
    </source>
</evidence>
<sequence>MSSSTSASFSSPSLTTSAPSSSQSTANNEPQKGMGPTNTIYIGIAVILGVLIVLASFSRRRTLLSRRNVPLVDNRTEGTRQERPILYERYTGDAAMDRWKYTIPLSATLLHVTDTLTEPKSGEFPILSSDVKNGTKLDETSDIVEVAVMIVMPSPPPFVSQNTTLRVGIEGTSLLPSNPRSLPEYQIGVTVLLLQTE</sequence>
<comment type="caution">
    <text evidence="3">The sequence shown here is derived from an EMBL/GenBank/DDBJ whole genome shotgun (WGS) entry which is preliminary data.</text>
</comment>